<keyword evidence="2" id="KW-0378">Hydrolase</keyword>
<sequence length="487" mass="52827">MKNIKFIYSKIILLSGLLFFAATSCEREISDEVEFATNSKTGGVFIDSPIGLGSDFYFPFEGSKATAWTVDDNESYESQSSMRFDVPNADDPDGNFAGAIFRVDGAGRNLTEFDALTFWAKASQGVSIGQMGFGTDFGENKYQVTRSNISLSTNWVKYTIPIPDASKLIEERGMFWYSAGTQATGGFGYTFWIDELKFEKLGTIGQPKPSILNGEDMVAPTFVGGTVAITDFTQTFNLGSGLNQTNAVTASYFDFHSSNPAVATVDFKKVDDEIQAVVLTHSKGTAVLTASVNGVLAAGSLKVEVARSFDFAPTPPERNTDNVISIFSDAYTNVPVSLISDFGEFQNSTLNAFKAGEDNILNYNDVNFFGIEFNGDIPTINASDMTLLHMDVFVIDALQPGAALTIQLRNIGPNNIIETNIFTGGPSGDDTQIQTSPTLSAGQWISVDFNITGLTDRSALGQIVFVSDNTAGPKSFYVDNIYFYKNE</sequence>
<name>A0ABY9Y869_9FLAO</name>
<dbReference type="RefSeq" id="WP_415864012.1">
    <property type="nucleotide sequence ID" value="NZ_CP134536.1"/>
</dbReference>
<dbReference type="GO" id="GO:0016787">
    <property type="term" value="F:hydrolase activity"/>
    <property type="evidence" value="ECO:0007669"/>
    <property type="project" value="UniProtKB-KW"/>
</dbReference>
<keyword evidence="1" id="KW-0732">Signal</keyword>
<proteinExistence type="predicted"/>
<accession>A0ABY9Y869</accession>
<protein>
    <submittedName>
        <fullName evidence="2">Glycosyl hydrolase family 16</fullName>
    </submittedName>
</protein>
<dbReference type="SUPFAM" id="SSF49785">
    <property type="entry name" value="Galactose-binding domain-like"/>
    <property type="match status" value="1"/>
</dbReference>
<dbReference type="Gene3D" id="2.60.120.430">
    <property type="entry name" value="Galactose-binding lectin"/>
    <property type="match status" value="1"/>
</dbReference>
<feature type="signal peptide" evidence="1">
    <location>
        <begin position="1"/>
        <end position="21"/>
    </location>
</feature>
<reference evidence="2 3" key="1">
    <citation type="submission" date="2023-09" db="EMBL/GenBank/DDBJ databases">
        <title>Thalassobella suaedae gen. nov., sp. nov., a marine bacterium of the family Flavobacteriaceae isolated from a halophyte Suaeda japonica.</title>
        <authorList>
            <person name="Lee S.Y."/>
            <person name="Hwang C.Y."/>
        </authorList>
    </citation>
    <scope>NUCLEOTIDE SEQUENCE [LARGE SCALE GENOMIC DNA]</scope>
    <source>
        <strain evidence="2 3">HL-DH10</strain>
    </source>
</reference>
<evidence type="ECO:0000256" key="1">
    <source>
        <dbReference type="SAM" id="SignalP"/>
    </source>
</evidence>
<evidence type="ECO:0000313" key="3">
    <source>
        <dbReference type="Proteomes" id="UP001303407"/>
    </source>
</evidence>
<evidence type="ECO:0000313" key="2">
    <source>
        <dbReference type="EMBL" id="WNH14018.1"/>
    </source>
</evidence>
<dbReference type="Proteomes" id="UP001303407">
    <property type="component" value="Chromosome"/>
</dbReference>
<dbReference type="InterPro" id="IPR008979">
    <property type="entry name" value="Galactose-bd-like_sf"/>
</dbReference>
<keyword evidence="3" id="KW-1185">Reference proteome</keyword>
<dbReference type="PROSITE" id="PS51257">
    <property type="entry name" value="PROKAR_LIPOPROTEIN"/>
    <property type="match status" value="1"/>
</dbReference>
<gene>
    <name evidence="2" type="ORF">RHP49_07125</name>
</gene>
<dbReference type="Gene3D" id="2.60.40.1080">
    <property type="match status" value="1"/>
</dbReference>
<dbReference type="EMBL" id="CP134536">
    <property type="protein sequence ID" value="WNH14018.1"/>
    <property type="molecule type" value="Genomic_DNA"/>
</dbReference>
<feature type="chain" id="PRO_5046055815" evidence="1">
    <location>
        <begin position="22"/>
        <end position="487"/>
    </location>
</feature>
<organism evidence="2 3">
    <name type="scientific">Thalassobellus suaedae</name>
    <dbReference type="NCBI Taxonomy" id="3074124"/>
    <lineage>
        <taxon>Bacteria</taxon>
        <taxon>Pseudomonadati</taxon>
        <taxon>Bacteroidota</taxon>
        <taxon>Flavobacteriia</taxon>
        <taxon>Flavobacteriales</taxon>
        <taxon>Flavobacteriaceae</taxon>
        <taxon>Thalassobellus</taxon>
    </lineage>
</organism>